<evidence type="ECO:0000313" key="1">
    <source>
        <dbReference type="EMBL" id="OAF66503.1"/>
    </source>
</evidence>
<evidence type="ECO:0008006" key="3">
    <source>
        <dbReference type="Google" id="ProtNLM"/>
    </source>
</evidence>
<keyword evidence="2" id="KW-1185">Reference proteome</keyword>
<sequence length="323" mass="37289">MDDFVYSDSKTNEMNNGEPPITKKNRGVNIKWIYNNTKNIEDLKNLEKKWSKDTVSDNLSGRKIYYICKFKNCNAKMYSHFLAHNKDIDIFLFGNHIHTNFQVVDRGLSDTQKEFVNSEFNSGNTMPSSILLSFKKKNIESPLKSKLITFLSDYKKNTFGPSIISLSDISDICKELIYCPELTPNESSMDVGFVLDFKISNSTKSFIIVSSTKRMMDMASGCHIFHCDATYKLLWNGFHVFVCGFTDYDRKFHLIFISVSSDETEATTAAKKNWIDIKIIMCWAHVCINIDKKIPKSHFNDIRSDINKIQLSKDIVVFDKMER</sequence>
<dbReference type="Proteomes" id="UP000078046">
    <property type="component" value="Unassembled WGS sequence"/>
</dbReference>
<protein>
    <recommendedName>
        <fullName evidence="3">MULE transposase domain-containing protein</fullName>
    </recommendedName>
</protein>
<name>A0A177AYQ0_9BILA</name>
<evidence type="ECO:0000313" key="2">
    <source>
        <dbReference type="Proteomes" id="UP000078046"/>
    </source>
</evidence>
<proteinExistence type="predicted"/>
<accession>A0A177AYQ0</accession>
<organism evidence="1 2">
    <name type="scientific">Intoshia linei</name>
    <dbReference type="NCBI Taxonomy" id="1819745"/>
    <lineage>
        <taxon>Eukaryota</taxon>
        <taxon>Metazoa</taxon>
        <taxon>Spiralia</taxon>
        <taxon>Lophotrochozoa</taxon>
        <taxon>Mesozoa</taxon>
        <taxon>Orthonectida</taxon>
        <taxon>Rhopaluridae</taxon>
        <taxon>Intoshia</taxon>
    </lineage>
</organism>
<dbReference type="AlphaFoldDB" id="A0A177AYQ0"/>
<comment type="caution">
    <text evidence="1">The sequence shown here is derived from an EMBL/GenBank/DDBJ whole genome shotgun (WGS) entry which is preliminary data.</text>
</comment>
<reference evidence="1 2" key="1">
    <citation type="submission" date="2016-04" db="EMBL/GenBank/DDBJ databases">
        <title>The genome of Intoshia linei affirms orthonectids as highly simplified spiralians.</title>
        <authorList>
            <person name="Mikhailov K.V."/>
            <person name="Slusarev G.S."/>
            <person name="Nikitin M.A."/>
            <person name="Logacheva M.D."/>
            <person name="Penin A."/>
            <person name="Aleoshin V."/>
            <person name="Panchin Y.V."/>
        </authorList>
    </citation>
    <scope>NUCLEOTIDE SEQUENCE [LARGE SCALE GENOMIC DNA]</scope>
    <source>
        <strain evidence="1">Intl2013</strain>
        <tissue evidence="1">Whole animal</tissue>
    </source>
</reference>
<dbReference type="OrthoDB" id="119028at2759"/>
<gene>
    <name evidence="1" type="ORF">A3Q56_05747</name>
</gene>
<dbReference type="EMBL" id="LWCA01000913">
    <property type="protein sequence ID" value="OAF66503.1"/>
    <property type="molecule type" value="Genomic_DNA"/>
</dbReference>